<evidence type="ECO:0000256" key="2">
    <source>
        <dbReference type="ARBA" id="ARBA00022692"/>
    </source>
</evidence>
<dbReference type="Proteomes" id="UP000016936">
    <property type="component" value="Unassembled WGS sequence"/>
</dbReference>
<feature type="transmembrane region" description="Helical" evidence="5">
    <location>
        <begin position="218"/>
        <end position="238"/>
    </location>
</feature>
<evidence type="ECO:0000313" key="6">
    <source>
        <dbReference type="EMBL" id="EMD87870.1"/>
    </source>
</evidence>
<keyword evidence="7" id="KW-1185">Reference proteome</keyword>
<feature type="transmembrane region" description="Helical" evidence="5">
    <location>
        <begin position="253"/>
        <end position="273"/>
    </location>
</feature>
<keyword evidence="4 5" id="KW-0472">Membrane</keyword>
<evidence type="ECO:0000313" key="7">
    <source>
        <dbReference type="Proteomes" id="UP000016936"/>
    </source>
</evidence>
<dbReference type="GO" id="GO:0016020">
    <property type="term" value="C:membrane"/>
    <property type="evidence" value="ECO:0007669"/>
    <property type="project" value="UniProtKB-SubCell"/>
</dbReference>
<dbReference type="PANTHER" id="PTHR31465:SF27">
    <property type="entry name" value="DOMAIN PROTEIN, PUTATIVE (AFU_ORTHOLOGUE AFUA_3G01030)-RELATED"/>
    <property type="match status" value="1"/>
</dbReference>
<evidence type="ECO:0000256" key="4">
    <source>
        <dbReference type="ARBA" id="ARBA00023136"/>
    </source>
</evidence>
<evidence type="ECO:0000256" key="3">
    <source>
        <dbReference type="ARBA" id="ARBA00022989"/>
    </source>
</evidence>
<evidence type="ECO:0008006" key="8">
    <source>
        <dbReference type="Google" id="ProtNLM"/>
    </source>
</evidence>
<proteinExistence type="predicted"/>
<evidence type="ECO:0000256" key="1">
    <source>
        <dbReference type="ARBA" id="ARBA00004141"/>
    </source>
</evidence>
<sequence length="299" mass="33260">MHSIAPSSPLLLTWKRQNPPKSPGFDWEMYRYTPSLVGAIICIVVFAAMAALHVLRFFRSKNRIIIFLVIGALCEVGGYSARIASHFDNQAWGPFITQGVLLLVGPLWFAATVYMMLGRTIRLAGAEDVASVGARWYTRVFVTADVTTLIVQGLGASIMGTMQLSLAIAGEKIVIAGLAMQVATFVVFLIAAGDFHMRMRRRVAIASTPVTNTPWERMLYILYSVSALILLRCVFRLIEYSMGNAAYLIAHEWTLYCFDAVPMFLVLVSLLVFEPSWYVTQDGAEKVQTQTDCEAREVK</sequence>
<dbReference type="Pfam" id="PF04479">
    <property type="entry name" value="RTA1"/>
    <property type="match status" value="1"/>
</dbReference>
<organism evidence="6 7">
    <name type="scientific">Cochliobolus heterostrophus (strain C5 / ATCC 48332 / race O)</name>
    <name type="common">Southern corn leaf blight fungus</name>
    <name type="synonym">Bipolaris maydis</name>
    <dbReference type="NCBI Taxonomy" id="701091"/>
    <lineage>
        <taxon>Eukaryota</taxon>
        <taxon>Fungi</taxon>
        <taxon>Dikarya</taxon>
        <taxon>Ascomycota</taxon>
        <taxon>Pezizomycotina</taxon>
        <taxon>Dothideomycetes</taxon>
        <taxon>Pleosporomycetidae</taxon>
        <taxon>Pleosporales</taxon>
        <taxon>Pleosporineae</taxon>
        <taxon>Pleosporaceae</taxon>
        <taxon>Bipolaris</taxon>
    </lineage>
</organism>
<dbReference type="OMA" id="DWEMYRY"/>
<dbReference type="OrthoDB" id="3358017at2759"/>
<reference evidence="6 7" key="1">
    <citation type="journal article" date="2012" name="PLoS Pathog.">
        <title>Diverse lifestyles and strategies of plant pathogenesis encoded in the genomes of eighteen Dothideomycetes fungi.</title>
        <authorList>
            <person name="Ohm R.A."/>
            <person name="Feau N."/>
            <person name="Henrissat B."/>
            <person name="Schoch C.L."/>
            <person name="Horwitz B.A."/>
            <person name="Barry K.W."/>
            <person name="Condon B.J."/>
            <person name="Copeland A.C."/>
            <person name="Dhillon B."/>
            <person name="Glaser F."/>
            <person name="Hesse C.N."/>
            <person name="Kosti I."/>
            <person name="LaButti K."/>
            <person name="Lindquist E.A."/>
            <person name="Lucas S."/>
            <person name="Salamov A.A."/>
            <person name="Bradshaw R.E."/>
            <person name="Ciuffetti L."/>
            <person name="Hamelin R.C."/>
            <person name="Kema G.H.J."/>
            <person name="Lawrence C."/>
            <person name="Scott J.A."/>
            <person name="Spatafora J.W."/>
            <person name="Turgeon B.G."/>
            <person name="de Wit P.J.G.M."/>
            <person name="Zhong S."/>
            <person name="Goodwin S.B."/>
            <person name="Grigoriev I.V."/>
        </authorList>
    </citation>
    <scope>NUCLEOTIDE SEQUENCE [LARGE SCALE GENOMIC DNA]</scope>
    <source>
        <strain evidence="7">C5 / ATCC 48332 / race O</strain>
    </source>
</reference>
<dbReference type="AlphaFoldDB" id="M2SRF2"/>
<feature type="transmembrane region" description="Helical" evidence="5">
    <location>
        <begin position="32"/>
        <end position="52"/>
    </location>
</feature>
<feature type="transmembrane region" description="Helical" evidence="5">
    <location>
        <begin position="173"/>
        <end position="197"/>
    </location>
</feature>
<reference evidence="7" key="2">
    <citation type="journal article" date="2013" name="PLoS Genet.">
        <title>Comparative genome structure, secondary metabolite, and effector coding capacity across Cochliobolus pathogens.</title>
        <authorList>
            <person name="Condon B.J."/>
            <person name="Leng Y."/>
            <person name="Wu D."/>
            <person name="Bushley K.E."/>
            <person name="Ohm R.A."/>
            <person name="Otillar R."/>
            <person name="Martin J."/>
            <person name="Schackwitz W."/>
            <person name="Grimwood J."/>
            <person name="MohdZainudin N."/>
            <person name="Xue C."/>
            <person name="Wang R."/>
            <person name="Manning V.A."/>
            <person name="Dhillon B."/>
            <person name="Tu Z.J."/>
            <person name="Steffenson B.J."/>
            <person name="Salamov A."/>
            <person name="Sun H."/>
            <person name="Lowry S."/>
            <person name="LaButti K."/>
            <person name="Han J."/>
            <person name="Copeland A."/>
            <person name="Lindquist E."/>
            <person name="Barry K."/>
            <person name="Schmutz J."/>
            <person name="Baker S.E."/>
            <person name="Ciuffetti L.M."/>
            <person name="Grigoriev I.V."/>
            <person name="Zhong S."/>
            <person name="Turgeon B.G."/>
        </authorList>
    </citation>
    <scope>NUCLEOTIDE SEQUENCE [LARGE SCALE GENOMIC DNA]</scope>
    <source>
        <strain evidence="7">C5 / ATCC 48332 / race O</strain>
    </source>
</reference>
<dbReference type="PANTHER" id="PTHR31465">
    <property type="entry name" value="PROTEIN RTA1-RELATED"/>
    <property type="match status" value="1"/>
</dbReference>
<evidence type="ECO:0000256" key="5">
    <source>
        <dbReference type="SAM" id="Phobius"/>
    </source>
</evidence>
<accession>M2SRF2</accession>
<name>M2SRF2_COCH5</name>
<dbReference type="eggNOG" id="ENOG502QURG">
    <property type="taxonomic scope" value="Eukaryota"/>
</dbReference>
<feature type="transmembrane region" description="Helical" evidence="5">
    <location>
        <begin position="95"/>
        <end position="117"/>
    </location>
</feature>
<keyword evidence="3 5" id="KW-1133">Transmembrane helix</keyword>
<feature type="transmembrane region" description="Helical" evidence="5">
    <location>
        <begin position="137"/>
        <end position="161"/>
    </location>
</feature>
<feature type="transmembrane region" description="Helical" evidence="5">
    <location>
        <begin position="64"/>
        <end position="83"/>
    </location>
</feature>
<dbReference type="InterPro" id="IPR007568">
    <property type="entry name" value="RTA1"/>
</dbReference>
<protein>
    <recommendedName>
        <fullName evidence="8">RTA1 like protein</fullName>
    </recommendedName>
</protein>
<dbReference type="EMBL" id="KB445581">
    <property type="protein sequence ID" value="EMD87870.1"/>
    <property type="molecule type" value="Genomic_DNA"/>
</dbReference>
<gene>
    <name evidence="6" type="ORF">COCHEDRAFT_73284</name>
</gene>
<keyword evidence="2 5" id="KW-0812">Transmembrane</keyword>
<comment type="subcellular location">
    <subcellularLocation>
        <location evidence="1">Membrane</location>
        <topology evidence="1">Multi-pass membrane protein</topology>
    </subcellularLocation>
</comment>
<dbReference type="HOGENOM" id="CLU_033465_3_1_1"/>